<dbReference type="AlphaFoldDB" id="A0A6M3LTZ9"/>
<reference evidence="1" key="1">
    <citation type="submission" date="2020-03" db="EMBL/GenBank/DDBJ databases">
        <title>The deep terrestrial virosphere.</title>
        <authorList>
            <person name="Holmfeldt K."/>
            <person name="Nilsson E."/>
            <person name="Simone D."/>
            <person name="Lopez-Fernandez M."/>
            <person name="Wu X."/>
            <person name="de Brujin I."/>
            <person name="Lundin D."/>
            <person name="Andersson A."/>
            <person name="Bertilsson S."/>
            <person name="Dopson M."/>
        </authorList>
    </citation>
    <scope>NUCLEOTIDE SEQUENCE</scope>
    <source>
        <strain evidence="1">MM415B06152</strain>
    </source>
</reference>
<evidence type="ECO:0000313" key="1">
    <source>
        <dbReference type="EMBL" id="QJA97539.1"/>
    </source>
</evidence>
<dbReference type="GO" id="GO:0006281">
    <property type="term" value="P:DNA repair"/>
    <property type="evidence" value="ECO:0007669"/>
    <property type="project" value="InterPro"/>
</dbReference>
<protein>
    <submittedName>
        <fullName evidence="1">Putative endodeoxyribonuclease</fullName>
    </submittedName>
</protein>
<sequence length="118" mass="14152">MKLEIPMLPPSVNKCYYTDFKSKSRHKSSDYRRFIKDCLPFMPKEKIEGEIAIEYNFYYSLYYKNGNRRRIDQNNFVKAMEDTLVYYGIIEDDCWVQRTVIESYDGDPFTVIEIKGKV</sequence>
<dbReference type="SUPFAM" id="SSF103084">
    <property type="entry name" value="Holliday junction resolvase RusA"/>
    <property type="match status" value="1"/>
</dbReference>
<dbReference type="Gene3D" id="3.30.1330.70">
    <property type="entry name" value="Holliday junction resolvase RusA"/>
    <property type="match status" value="1"/>
</dbReference>
<dbReference type="GO" id="GO:0000287">
    <property type="term" value="F:magnesium ion binding"/>
    <property type="evidence" value="ECO:0007669"/>
    <property type="project" value="InterPro"/>
</dbReference>
<dbReference type="Pfam" id="PF05866">
    <property type="entry name" value="RusA"/>
    <property type="match status" value="1"/>
</dbReference>
<organism evidence="1">
    <name type="scientific">viral metagenome</name>
    <dbReference type="NCBI Taxonomy" id="1070528"/>
    <lineage>
        <taxon>unclassified sequences</taxon>
        <taxon>metagenomes</taxon>
        <taxon>organismal metagenomes</taxon>
    </lineage>
</organism>
<dbReference type="EMBL" id="MT143503">
    <property type="protein sequence ID" value="QJA97539.1"/>
    <property type="molecule type" value="Genomic_DNA"/>
</dbReference>
<dbReference type="GO" id="GO:0006310">
    <property type="term" value="P:DNA recombination"/>
    <property type="evidence" value="ECO:0007669"/>
    <property type="project" value="InterPro"/>
</dbReference>
<dbReference type="InterPro" id="IPR036614">
    <property type="entry name" value="RusA-like_sf"/>
</dbReference>
<accession>A0A6M3LTZ9</accession>
<dbReference type="InterPro" id="IPR008822">
    <property type="entry name" value="Endonuclease_RusA-like"/>
</dbReference>
<proteinExistence type="predicted"/>
<gene>
    <name evidence="1" type="ORF">MM415B06152_0003</name>
</gene>
<name>A0A6M3LTZ9_9ZZZZ</name>